<dbReference type="Pfam" id="PF06574">
    <property type="entry name" value="FAD_syn"/>
    <property type="match status" value="1"/>
</dbReference>
<dbReference type="SMART" id="SM00904">
    <property type="entry name" value="Flavokinase"/>
    <property type="match status" value="1"/>
</dbReference>
<evidence type="ECO:0000256" key="7">
    <source>
        <dbReference type="ARBA" id="ARBA00022695"/>
    </source>
</evidence>
<dbReference type="Pfam" id="PF01687">
    <property type="entry name" value="Flavokinase"/>
    <property type="match status" value="1"/>
</dbReference>
<gene>
    <name evidence="17" type="ORF">B1207_09805</name>
</gene>
<keyword evidence="10 15" id="KW-0274">FAD</keyword>
<comment type="pathway">
    <text evidence="3 15">Cofactor biosynthesis; FMN biosynthesis; FMN from riboflavin (ATP route): step 1/1.</text>
</comment>
<comment type="similarity">
    <text evidence="15">Belongs to the ribF family.</text>
</comment>
<reference evidence="17 18" key="1">
    <citation type="submission" date="2017-02" db="EMBL/GenBank/DDBJ databases">
        <title>Legionella quilivanii strain from human: case report and whole genome sequencing analysis.</title>
        <authorList>
            <person name="Lalancette C."/>
            <person name="Leduc J.-M."/>
            <person name="Levesque S."/>
            <person name="Fournier E."/>
            <person name="Saoud J."/>
            <person name="Faucher S.P."/>
            <person name="Bernard K."/>
            <person name="Martineau C."/>
            <person name="Longtin J."/>
        </authorList>
    </citation>
    <scope>NUCLEOTIDE SEQUENCE [LARGE SCALE GENOMIC DNA]</scope>
    <source>
        <strain evidence="17 18">ID143958</strain>
    </source>
</reference>
<evidence type="ECO:0000313" key="18">
    <source>
        <dbReference type="Proteomes" id="UP000249458"/>
    </source>
</evidence>
<keyword evidence="11 15" id="KW-0067">ATP-binding</keyword>
<dbReference type="InterPro" id="IPR023468">
    <property type="entry name" value="Riboflavin_kinase"/>
</dbReference>
<organism evidence="17 18">
    <name type="scientific">Legionella quinlivanii</name>
    <dbReference type="NCBI Taxonomy" id="45073"/>
    <lineage>
        <taxon>Bacteria</taxon>
        <taxon>Pseudomonadati</taxon>
        <taxon>Pseudomonadota</taxon>
        <taxon>Gammaproteobacteria</taxon>
        <taxon>Legionellales</taxon>
        <taxon>Legionellaceae</taxon>
        <taxon>Legionella</taxon>
    </lineage>
</organism>
<dbReference type="SUPFAM" id="SSF52374">
    <property type="entry name" value="Nucleotidylyl transferase"/>
    <property type="match status" value="1"/>
</dbReference>
<evidence type="ECO:0000256" key="10">
    <source>
        <dbReference type="ARBA" id="ARBA00022827"/>
    </source>
</evidence>
<evidence type="ECO:0000256" key="13">
    <source>
        <dbReference type="ARBA" id="ARBA00047880"/>
    </source>
</evidence>
<evidence type="ECO:0000256" key="1">
    <source>
        <dbReference type="ARBA" id="ARBA00002121"/>
    </source>
</evidence>
<keyword evidence="8 15" id="KW-0547">Nucleotide-binding</keyword>
<dbReference type="InterPro" id="IPR014729">
    <property type="entry name" value="Rossmann-like_a/b/a_fold"/>
</dbReference>
<dbReference type="NCBIfam" id="NF004162">
    <property type="entry name" value="PRK05627.1-5"/>
    <property type="match status" value="1"/>
</dbReference>
<dbReference type="UniPathway" id="UPA00277">
    <property type="reaction ID" value="UER00407"/>
</dbReference>
<keyword evidence="7 15" id="KW-0548">Nucleotidyltransferase</keyword>
<sequence length="317" mass="36144">MKILAGLHRFPSDMGCVATIGNFDGVHLGHQAILKRLQQKSRELNLPSVVLTFEPQPAEFFLGKDTLARLSTFREKVEIFSRYGIDYICRLKFNSEMASMSAETFAKKYLLDLLQLRYLTVGNDFQFGANRQGNALLLNDYFKDQGRELEIFPDFEINGKRVSSTRIRKLLKEGRLTQAASLLGRTYSISGRVVVGNRQGHKWGVPTANIALNRKIPPFTGVFCVEVKRCNGKIYHGVANLGVRPTVDGTKTVLEVHLLNFQENLYSERLQVFFLHKLRDEIKFSNLEDLIQQIRNDIVAAEHYFSNSRLNLTLLTE</sequence>
<dbReference type="EC" id="2.7.1.26" evidence="15"/>
<evidence type="ECO:0000256" key="11">
    <source>
        <dbReference type="ARBA" id="ARBA00022840"/>
    </source>
</evidence>
<dbReference type="GO" id="GO:0008531">
    <property type="term" value="F:riboflavin kinase activity"/>
    <property type="evidence" value="ECO:0007669"/>
    <property type="project" value="UniProtKB-UniRule"/>
</dbReference>
<dbReference type="CDD" id="cd02064">
    <property type="entry name" value="FAD_synthetase_N"/>
    <property type="match status" value="1"/>
</dbReference>
<dbReference type="GO" id="GO:0009398">
    <property type="term" value="P:FMN biosynthetic process"/>
    <property type="evidence" value="ECO:0007669"/>
    <property type="project" value="UniProtKB-UniRule"/>
</dbReference>
<evidence type="ECO:0000256" key="6">
    <source>
        <dbReference type="ARBA" id="ARBA00022679"/>
    </source>
</evidence>
<evidence type="ECO:0000256" key="12">
    <source>
        <dbReference type="ARBA" id="ARBA00023268"/>
    </source>
</evidence>
<accession>A0A364LJ12</accession>
<comment type="function">
    <text evidence="1">Catalyzes the phosphorylation of riboflavin to FMN followed by the adenylation of FMN to FAD.</text>
</comment>
<dbReference type="Gene3D" id="2.40.30.30">
    <property type="entry name" value="Riboflavin kinase-like"/>
    <property type="match status" value="1"/>
</dbReference>
<feature type="domain" description="Riboflavin kinase" evidence="16">
    <location>
        <begin position="182"/>
        <end position="306"/>
    </location>
</feature>
<evidence type="ECO:0000256" key="15">
    <source>
        <dbReference type="PIRNR" id="PIRNR004491"/>
    </source>
</evidence>
<dbReference type="GO" id="GO:0003919">
    <property type="term" value="F:FMN adenylyltransferase activity"/>
    <property type="evidence" value="ECO:0007669"/>
    <property type="project" value="UniProtKB-UniRule"/>
</dbReference>
<keyword evidence="5 15" id="KW-0288">FMN</keyword>
<keyword evidence="6 15" id="KW-0808">Transferase</keyword>
<dbReference type="EC" id="2.7.7.2" evidence="15"/>
<comment type="caution">
    <text evidence="17">The sequence shown here is derived from an EMBL/GenBank/DDBJ whole genome shotgun (WGS) entry which is preliminary data.</text>
</comment>
<dbReference type="RefSeq" id="WP_112219784.1">
    <property type="nucleotide sequence ID" value="NZ_MVJN01000006.1"/>
</dbReference>
<dbReference type="NCBIfam" id="NF004163">
    <property type="entry name" value="PRK05627.1-6"/>
    <property type="match status" value="1"/>
</dbReference>
<evidence type="ECO:0000256" key="3">
    <source>
        <dbReference type="ARBA" id="ARBA00005201"/>
    </source>
</evidence>
<evidence type="ECO:0000256" key="8">
    <source>
        <dbReference type="ARBA" id="ARBA00022741"/>
    </source>
</evidence>
<evidence type="ECO:0000256" key="14">
    <source>
        <dbReference type="ARBA" id="ARBA00049494"/>
    </source>
</evidence>
<keyword evidence="9 15" id="KW-0418">Kinase</keyword>
<dbReference type="PIRSF" id="PIRSF004491">
    <property type="entry name" value="FAD_Synth"/>
    <property type="match status" value="1"/>
</dbReference>
<comment type="catalytic activity">
    <reaction evidence="13 15">
        <text>riboflavin + ATP = FMN + ADP + H(+)</text>
        <dbReference type="Rhea" id="RHEA:14357"/>
        <dbReference type="ChEBI" id="CHEBI:15378"/>
        <dbReference type="ChEBI" id="CHEBI:30616"/>
        <dbReference type="ChEBI" id="CHEBI:57986"/>
        <dbReference type="ChEBI" id="CHEBI:58210"/>
        <dbReference type="ChEBI" id="CHEBI:456216"/>
        <dbReference type="EC" id="2.7.1.26"/>
    </reaction>
</comment>
<evidence type="ECO:0000256" key="5">
    <source>
        <dbReference type="ARBA" id="ARBA00022643"/>
    </source>
</evidence>
<dbReference type="Gene3D" id="3.40.50.620">
    <property type="entry name" value="HUPs"/>
    <property type="match status" value="1"/>
</dbReference>
<dbReference type="InterPro" id="IPR015865">
    <property type="entry name" value="Riboflavin_kinase_bac/euk"/>
</dbReference>
<dbReference type="InterPro" id="IPR002606">
    <property type="entry name" value="Riboflavin_kinase_bac"/>
</dbReference>
<dbReference type="Proteomes" id="UP000249458">
    <property type="component" value="Unassembled WGS sequence"/>
</dbReference>
<name>A0A364LJ12_9GAMM</name>
<dbReference type="NCBIfam" id="NF004159">
    <property type="entry name" value="PRK05627.1-2"/>
    <property type="match status" value="1"/>
</dbReference>
<dbReference type="UniPathway" id="UPA00276">
    <property type="reaction ID" value="UER00406"/>
</dbReference>
<dbReference type="PANTHER" id="PTHR22749">
    <property type="entry name" value="RIBOFLAVIN KINASE/FMN ADENYLYLTRANSFERASE"/>
    <property type="match status" value="1"/>
</dbReference>
<dbReference type="GO" id="GO:0005524">
    <property type="term" value="F:ATP binding"/>
    <property type="evidence" value="ECO:0007669"/>
    <property type="project" value="UniProtKB-UniRule"/>
</dbReference>
<protein>
    <recommendedName>
        <fullName evidence="15">Riboflavin biosynthesis protein</fullName>
    </recommendedName>
    <domain>
        <recommendedName>
            <fullName evidence="15">Riboflavin kinase</fullName>
            <ecNumber evidence="15">2.7.1.26</ecNumber>
        </recommendedName>
        <alternativeName>
            <fullName evidence="15">Flavokinase</fullName>
        </alternativeName>
    </domain>
    <domain>
        <recommendedName>
            <fullName evidence="15">FMN adenylyltransferase</fullName>
            <ecNumber evidence="15">2.7.7.2</ecNumber>
        </recommendedName>
        <alternativeName>
            <fullName evidence="15">FAD pyrophosphorylase</fullName>
        </alternativeName>
        <alternativeName>
            <fullName evidence="15">FAD synthase</fullName>
        </alternativeName>
    </domain>
</protein>
<evidence type="ECO:0000259" key="16">
    <source>
        <dbReference type="SMART" id="SM00904"/>
    </source>
</evidence>
<evidence type="ECO:0000256" key="9">
    <source>
        <dbReference type="ARBA" id="ARBA00022777"/>
    </source>
</evidence>
<evidence type="ECO:0000313" key="17">
    <source>
        <dbReference type="EMBL" id="RAP36422.1"/>
    </source>
</evidence>
<dbReference type="GO" id="GO:0006747">
    <property type="term" value="P:FAD biosynthetic process"/>
    <property type="evidence" value="ECO:0007669"/>
    <property type="project" value="UniProtKB-UniRule"/>
</dbReference>
<dbReference type="EMBL" id="MVJN01000006">
    <property type="protein sequence ID" value="RAP36422.1"/>
    <property type="molecule type" value="Genomic_DNA"/>
</dbReference>
<dbReference type="AlphaFoldDB" id="A0A364LJ12"/>
<evidence type="ECO:0000256" key="4">
    <source>
        <dbReference type="ARBA" id="ARBA00022630"/>
    </source>
</evidence>
<dbReference type="InterPro" id="IPR023465">
    <property type="entry name" value="Riboflavin_kinase_dom_sf"/>
</dbReference>
<comment type="pathway">
    <text evidence="2 15">Cofactor biosynthesis; FAD biosynthesis; FAD from FMN: step 1/1.</text>
</comment>
<dbReference type="NCBIfam" id="TIGR00083">
    <property type="entry name" value="ribF"/>
    <property type="match status" value="1"/>
</dbReference>
<dbReference type="InterPro" id="IPR015864">
    <property type="entry name" value="FAD_synthase"/>
</dbReference>
<dbReference type="PANTHER" id="PTHR22749:SF6">
    <property type="entry name" value="RIBOFLAVIN KINASE"/>
    <property type="match status" value="1"/>
</dbReference>
<keyword evidence="4 15" id="KW-0285">Flavoprotein</keyword>
<keyword evidence="12" id="KW-0511">Multifunctional enzyme</keyword>
<evidence type="ECO:0000256" key="2">
    <source>
        <dbReference type="ARBA" id="ARBA00004726"/>
    </source>
</evidence>
<dbReference type="GO" id="GO:0009231">
    <property type="term" value="P:riboflavin biosynthetic process"/>
    <property type="evidence" value="ECO:0007669"/>
    <property type="project" value="InterPro"/>
</dbReference>
<dbReference type="FunFam" id="3.40.50.620:FF:000021">
    <property type="entry name" value="Riboflavin biosynthesis protein"/>
    <property type="match status" value="1"/>
</dbReference>
<proteinExistence type="inferred from homology"/>
<dbReference type="SUPFAM" id="SSF82114">
    <property type="entry name" value="Riboflavin kinase-like"/>
    <property type="match status" value="1"/>
</dbReference>
<comment type="catalytic activity">
    <reaction evidence="14 15">
        <text>FMN + ATP + H(+) = FAD + diphosphate</text>
        <dbReference type="Rhea" id="RHEA:17237"/>
        <dbReference type="ChEBI" id="CHEBI:15378"/>
        <dbReference type="ChEBI" id="CHEBI:30616"/>
        <dbReference type="ChEBI" id="CHEBI:33019"/>
        <dbReference type="ChEBI" id="CHEBI:57692"/>
        <dbReference type="ChEBI" id="CHEBI:58210"/>
        <dbReference type="EC" id="2.7.7.2"/>
    </reaction>
</comment>